<proteinExistence type="predicted"/>
<accession>A1RQT0</accession>
<reference evidence="1" key="1">
    <citation type="submission" date="2006-12" db="EMBL/GenBank/DDBJ databases">
        <title>Complete sequence of Pyrobaculum islandicum DSM 4184.</title>
        <authorList>
            <person name="Copeland A."/>
            <person name="Lucas S."/>
            <person name="Lapidus A."/>
            <person name="Barry K."/>
            <person name="Detter J.C."/>
            <person name="Glavina del Rio T."/>
            <person name="Dalin E."/>
            <person name="Tice H."/>
            <person name="Pitluck S."/>
            <person name="Meincke L."/>
            <person name="Brettin T."/>
            <person name="Bruce D."/>
            <person name="Han C."/>
            <person name="Tapia R."/>
            <person name="Gilna P."/>
            <person name="Schmutz J."/>
            <person name="Larimer F."/>
            <person name="Land M."/>
            <person name="Hauser L."/>
            <person name="Kyrpides N."/>
            <person name="Mikhailova N."/>
            <person name="Cozen A.E."/>
            <person name="Fitz-Gibbon S.T."/>
            <person name="House C.H."/>
            <person name="Saltikov C."/>
            <person name="Lowe T."/>
            <person name="Richardson P."/>
        </authorList>
    </citation>
    <scope>NUCLEOTIDE SEQUENCE [LARGE SCALE GENOMIC DNA]</scope>
    <source>
        <strain evidence="1">DSM 4184</strain>
    </source>
</reference>
<dbReference type="AlphaFoldDB" id="A1RQT0"/>
<evidence type="ECO:0000313" key="2">
    <source>
        <dbReference type="Proteomes" id="UP000002595"/>
    </source>
</evidence>
<gene>
    <name evidence="1" type="ordered locus">Pisl_0129</name>
</gene>
<dbReference type="eggNOG" id="arCOG03712">
    <property type="taxonomic scope" value="Archaea"/>
</dbReference>
<dbReference type="HOGENOM" id="CLU_2056143_0_0_2"/>
<organism evidence="1 2">
    <name type="scientific">Pyrobaculum islandicum (strain DSM 4184 / JCM 9189 / GEO3)</name>
    <dbReference type="NCBI Taxonomy" id="384616"/>
    <lineage>
        <taxon>Archaea</taxon>
        <taxon>Thermoproteota</taxon>
        <taxon>Thermoprotei</taxon>
        <taxon>Thermoproteales</taxon>
        <taxon>Thermoproteaceae</taxon>
        <taxon>Pyrobaculum</taxon>
    </lineage>
</organism>
<sequence length="119" mass="13166">MPNTSNCEIYCGVCRVLERSLPKSTNEDYATARLLETLVEARPALDFLRRGLVRNAAGKAFQVWKAYIAAVINIERRALAEGRVPPGPMPNDPTPEVSWIPMTAWARRKSLGVGTGGRR</sequence>
<dbReference type="InterPro" id="IPR010268">
    <property type="entry name" value="PaREP1"/>
</dbReference>
<dbReference type="KEGG" id="pis:Pisl_0129"/>
<name>A1RQT0_PYRIL</name>
<dbReference type="Proteomes" id="UP000002595">
    <property type="component" value="Chromosome"/>
</dbReference>
<keyword evidence="2" id="KW-1185">Reference proteome</keyword>
<dbReference type="EMBL" id="CP000504">
    <property type="protein sequence ID" value="ABL87312.1"/>
    <property type="molecule type" value="Genomic_DNA"/>
</dbReference>
<evidence type="ECO:0000313" key="1">
    <source>
        <dbReference type="EMBL" id="ABL87312.1"/>
    </source>
</evidence>
<dbReference type="Pfam" id="PF05942">
    <property type="entry name" value="PaREP1"/>
    <property type="match status" value="1"/>
</dbReference>
<protein>
    <submittedName>
        <fullName evidence="1">PaREP1 domain containing protein</fullName>
    </submittedName>
</protein>